<keyword evidence="3 9" id="KW-0132">Cell division</keyword>
<dbReference type="HAMAP" id="MF_01808">
    <property type="entry name" value="Recomb_XerC_XerD"/>
    <property type="match status" value="1"/>
</dbReference>
<feature type="active site" description="O-(3'-phospho-DNA)-tyrosine intermediate" evidence="9">
    <location>
        <position position="288"/>
    </location>
</feature>
<evidence type="ECO:0000256" key="4">
    <source>
        <dbReference type="ARBA" id="ARBA00022829"/>
    </source>
</evidence>
<dbReference type="InterPro" id="IPR004107">
    <property type="entry name" value="Integrase_SAM-like_N"/>
</dbReference>
<dbReference type="InterPro" id="IPR002104">
    <property type="entry name" value="Integrase_catalytic"/>
</dbReference>
<keyword evidence="6 9" id="KW-0238">DNA-binding</keyword>
<feature type="domain" description="Tyr recombinase" evidence="10">
    <location>
        <begin position="119"/>
        <end position="301"/>
    </location>
</feature>
<feature type="active site" evidence="9">
    <location>
        <position position="256"/>
    </location>
</feature>
<dbReference type="Gene3D" id="1.10.150.130">
    <property type="match status" value="1"/>
</dbReference>
<keyword evidence="4 9" id="KW-0159">Chromosome partition</keyword>
<feature type="active site" evidence="9">
    <location>
        <position position="279"/>
    </location>
</feature>
<evidence type="ECO:0000256" key="3">
    <source>
        <dbReference type="ARBA" id="ARBA00022618"/>
    </source>
</evidence>
<keyword evidence="5 9" id="KW-0229">DNA integration</keyword>
<feature type="active site" evidence="9">
    <location>
        <position position="253"/>
    </location>
</feature>
<evidence type="ECO:0000256" key="1">
    <source>
        <dbReference type="ARBA" id="ARBA00004496"/>
    </source>
</evidence>
<dbReference type="KEGG" id="rsu:NHU_01120"/>
<dbReference type="Gene3D" id="1.10.443.10">
    <property type="entry name" value="Intergrase catalytic core"/>
    <property type="match status" value="1"/>
</dbReference>
<dbReference type="InterPro" id="IPR044068">
    <property type="entry name" value="CB"/>
</dbReference>
<dbReference type="GO" id="GO:0007059">
    <property type="term" value="P:chromosome segregation"/>
    <property type="evidence" value="ECO:0007669"/>
    <property type="project" value="UniProtKB-UniRule"/>
</dbReference>
<evidence type="ECO:0000256" key="9">
    <source>
        <dbReference type="HAMAP-Rule" id="MF_01808"/>
    </source>
</evidence>
<evidence type="ECO:0000256" key="7">
    <source>
        <dbReference type="ARBA" id="ARBA00023172"/>
    </source>
</evidence>
<evidence type="ECO:0000256" key="8">
    <source>
        <dbReference type="ARBA" id="ARBA00023306"/>
    </source>
</evidence>
<comment type="subcellular location">
    <subcellularLocation>
        <location evidence="1 9">Cytoplasm</location>
    </subcellularLocation>
</comment>
<evidence type="ECO:0000313" key="12">
    <source>
        <dbReference type="EMBL" id="BAQ68284.1"/>
    </source>
</evidence>
<protein>
    <recommendedName>
        <fullName evidence="9">Tyrosine recombinase XerC</fullName>
    </recommendedName>
</protein>
<accession>A0A0D6B0Q9</accession>
<dbReference type="PANTHER" id="PTHR30349">
    <property type="entry name" value="PHAGE INTEGRASE-RELATED"/>
    <property type="match status" value="1"/>
</dbReference>
<dbReference type="RefSeq" id="WP_060834155.1">
    <property type="nucleotide sequence ID" value="NZ_JAKCFE010000045.1"/>
</dbReference>
<dbReference type="GO" id="GO:0051301">
    <property type="term" value="P:cell division"/>
    <property type="evidence" value="ECO:0007669"/>
    <property type="project" value="UniProtKB-KW"/>
</dbReference>
<evidence type="ECO:0000313" key="13">
    <source>
        <dbReference type="Proteomes" id="UP000064912"/>
    </source>
</evidence>
<dbReference type="PROSITE" id="PS51900">
    <property type="entry name" value="CB"/>
    <property type="match status" value="1"/>
</dbReference>
<dbReference type="GO" id="GO:0006313">
    <property type="term" value="P:DNA transposition"/>
    <property type="evidence" value="ECO:0007669"/>
    <property type="project" value="UniProtKB-UniRule"/>
</dbReference>
<evidence type="ECO:0000256" key="2">
    <source>
        <dbReference type="ARBA" id="ARBA00022490"/>
    </source>
</evidence>
<dbReference type="InterPro" id="IPR023009">
    <property type="entry name" value="Tyrosine_recombinase_XerC/XerD"/>
</dbReference>
<dbReference type="eggNOG" id="COG4974">
    <property type="taxonomic scope" value="Bacteria"/>
</dbReference>
<dbReference type="InterPro" id="IPR010998">
    <property type="entry name" value="Integrase_recombinase_N"/>
</dbReference>
<keyword evidence="7 9" id="KW-0233">DNA recombination</keyword>
<dbReference type="Proteomes" id="UP000064912">
    <property type="component" value="Chromosome"/>
</dbReference>
<feature type="active site" evidence="9">
    <location>
        <position position="162"/>
    </location>
</feature>
<reference evidence="12 13" key="1">
    <citation type="submission" date="2015-02" db="EMBL/GenBank/DDBJ databases">
        <title>Genome sequene of Rhodovulum sulfidophilum DSM 2351.</title>
        <authorList>
            <person name="Nagao N."/>
        </authorList>
    </citation>
    <scope>NUCLEOTIDE SEQUENCE [LARGE SCALE GENOMIC DNA]</scope>
    <source>
        <strain evidence="12 13">DSM 2351</strain>
    </source>
</reference>
<feature type="active site" evidence="9">
    <location>
        <position position="185"/>
    </location>
</feature>
<dbReference type="EMBL" id="AP014800">
    <property type="protein sequence ID" value="BAQ68284.1"/>
    <property type="molecule type" value="Genomic_DNA"/>
</dbReference>
<dbReference type="GO" id="GO:0005737">
    <property type="term" value="C:cytoplasm"/>
    <property type="evidence" value="ECO:0007669"/>
    <property type="project" value="UniProtKB-SubCell"/>
</dbReference>
<keyword evidence="2 9" id="KW-0963">Cytoplasm</keyword>
<sequence length="307" mass="33133">MSLALSPALRDALEAWLAEERALDGASEATIRAYATDLRRFLGFLAEYDGEPAGPARLKRVELRDLRAWMAHERGRGLGPRSLARALSAVKGFFRWFGKREGFEPTAVLSVRAPKFTRKLPRPLAEEAAREVIADLGTTPAAPWIAARDAAVATLLYGSGLRISEALGLKGRDAPLPEVLRIRGKGGKERLVPALPVARQAVDAYLDLCPFETTPDAPLFRGARGGALNPRLVARAMEGARTRLGLPASATPHALRHSFATHLLAAGGDLRTIQELLGHASLSTTQAYTAVDTVRLMEIYEAAHPKA</sequence>
<evidence type="ECO:0000256" key="5">
    <source>
        <dbReference type="ARBA" id="ARBA00022908"/>
    </source>
</evidence>
<dbReference type="InterPro" id="IPR050090">
    <property type="entry name" value="Tyrosine_recombinase_XerCD"/>
</dbReference>
<dbReference type="AlphaFoldDB" id="A0A0D6B0Q9"/>
<comment type="similarity">
    <text evidence="9">Belongs to the 'phage' integrase family. XerC subfamily.</text>
</comment>
<evidence type="ECO:0000259" key="10">
    <source>
        <dbReference type="PROSITE" id="PS51898"/>
    </source>
</evidence>
<keyword evidence="8 9" id="KW-0131">Cell cycle</keyword>
<organism evidence="12 13">
    <name type="scientific">Rhodovulum sulfidophilum</name>
    <name type="common">Rhodobacter sulfidophilus</name>
    <dbReference type="NCBI Taxonomy" id="35806"/>
    <lineage>
        <taxon>Bacteria</taxon>
        <taxon>Pseudomonadati</taxon>
        <taxon>Pseudomonadota</taxon>
        <taxon>Alphaproteobacteria</taxon>
        <taxon>Rhodobacterales</taxon>
        <taxon>Paracoccaceae</taxon>
        <taxon>Rhodovulum</taxon>
    </lineage>
</organism>
<comment type="function">
    <text evidence="9">Site-specific tyrosine recombinase, which acts by catalyzing the cutting and rejoining of the recombining DNA molecules. The XerC-XerD complex is essential to convert dimers of the bacterial chromosome into monomers to permit their segregation at cell division. It also contributes to the segregational stability of plasmids.</text>
</comment>
<dbReference type="Pfam" id="PF00589">
    <property type="entry name" value="Phage_integrase"/>
    <property type="match status" value="1"/>
</dbReference>
<gene>
    <name evidence="9 12" type="primary">xerC</name>
    <name evidence="12" type="ORF">NHU_01120</name>
</gene>
<comment type="subunit">
    <text evidence="9">Forms a cyclic heterotetrameric complex composed of two molecules of XerC and two molecules of XerD.</text>
</comment>
<dbReference type="PATRIC" id="fig|35806.4.peg.1150"/>
<name>A0A0D6B0Q9_RHOSU</name>
<dbReference type="GO" id="GO:0009037">
    <property type="term" value="F:tyrosine-based site-specific recombinase activity"/>
    <property type="evidence" value="ECO:0007669"/>
    <property type="project" value="UniProtKB-UniRule"/>
</dbReference>
<feature type="domain" description="Core-binding (CB)" evidence="11">
    <location>
        <begin position="7"/>
        <end position="98"/>
    </location>
</feature>
<dbReference type="InterPro" id="IPR013762">
    <property type="entry name" value="Integrase-like_cat_sf"/>
</dbReference>
<dbReference type="InterPro" id="IPR011010">
    <property type="entry name" value="DNA_brk_join_enz"/>
</dbReference>
<evidence type="ECO:0000259" key="11">
    <source>
        <dbReference type="PROSITE" id="PS51900"/>
    </source>
</evidence>
<dbReference type="PROSITE" id="PS51898">
    <property type="entry name" value="TYR_RECOMBINASE"/>
    <property type="match status" value="1"/>
</dbReference>
<dbReference type="Pfam" id="PF02899">
    <property type="entry name" value="Phage_int_SAM_1"/>
    <property type="match status" value="1"/>
</dbReference>
<dbReference type="PANTHER" id="PTHR30349:SF90">
    <property type="entry name" value="TYROSINE RECOMBINASE XERD"/>
    <property type="match status" value="1"/>
</dbReference>
<dbReference type="GO" id="GO:0003677">
    <property type="term" value="F:DNA binding"/>
    <property type="evidence" value="ECO:0007669"/>
    <property type="project" value="UniProtKB-UniRule"/>
</dbReference>
<proteinExistence type="inferred from homology"/>
<evidence type="ECO:0000256" key="6">
    <source>
        <dbReference type="ARBA" id="ARBA00023125"/>
    </source>
</evidence>
<dbReference type="SUPFAM" id="SSF56349">
    <property type="entry name" value="DNA breaking-rejoining enzymes"/>
    <property type="match status" value="1"/>
</dbReference>